<evidence type="ECO:0000256" key="6">
    <source>
        <dbReference type="ARBA" id="ARBA00022692"/>
    </source>
</evidence>
<keyword evidence="6 13" id="KW-0812">Transmembrane</keyword>
<sequence length="537" mass="60002">MEKRALAAIVLSITILMLYQYFYVNPKVNEAARRAKIAADADNKTKPSVAASTKTEPSVPAGPPAQSPAAMPPASQTATGTAAIPTAAPDDREAKTIKVDTQLYTAEVSSIGGVIKSFKLKDYKDKDGKEVYLIDKNAKFPALASGFNTEFTFMKAAFNTSSSGSITLTGQETRQLTFAFDYNDIHIKRTYTFYGDSYKVGLKDEVVGIDDYYITTGSDFSSEGADSYGAHNGPVILKDMDRIELDTSSKLDGIKLYDGNIKWIAQENKYFFDAIAPLTQTKGAQMWNIGETSILGAIKTGAGTNEFMFYAGPKKYEVLKSINASFEHIVDFGFFSIIARPIFWLLMFINKFIGNFGLSIILLTIVIRIPFIPLINKGQSSMKKLQKVQPMMTEIREKYKKDPQRMQQELMALYKKHKVNPMGGCLPMLVQIPVFFALYKVLLVSIELRGAPFMFWVTDLSAKDPYYVLPVIMGGTMFLQQKMTPTTLDPMQNKIMMFMPVIFTFMFLSFPSGLVLYWLISNLLSIIQQAYINKKAE</sequence>
<dbReference type="Gene3D" id="2.70.98.90">
    <property type="match status" value="1"/>
</dbReference>
<dbReference type="InterPro" id="IPR047196">
    <property type="entry name" value="YidC_ALB_C"/>
</dbReference>
<keyword evidence="9 13" id="KW-0472">Membrane</keyword>
<comment type="subunit">
    <text evidence="13">Interacts with the Sec translocase complex via SecD. Specifically interacts with transmembrane segments of nascent integral membrane proteins during membrane integration.</text>
</comment>
<evidence type="ECO:0000256" key="2">
    <source>
        <dbReference type="ARBA" id="ARBA00010527"/>
    </source>
</evidence>
<dbReference type="Pfam" id="PF14849">
    <property type="entry name" value="YidC_periplas"/>
    <property type="match status" value="1"/>
</dbReference>
<comment type="function">
    <text evidence="13">Required for the insertion and/or proper folding and/or complex formation of integral membrane proteins into the membrane. Involved in integration of membrane proteins that insert both dependently and independently of the Sec translocase complex, as well as at least some lipoproteins. Aids folding of multispanning membrane proteins.</text>
</comment>
<evidence type="ECO:0000256" key="8">
    <source>
        <dbReference type="ARBA" id="ARBA00022989"/>
    </source>
</evidence>
<proteinExistence type="inferred from homology"/>
<feature type="transmembrane region" description="Helical" evidence="13">
    <location>
        <begin position="6"/>
        <end position="24"/>
    </location>
</feature>
<feature type="transmembrane region" description="Helical" evidence="13">
    <location>
        <begin position="356"/>
        <end position="375"/>
    </location>
</feature>
<dbReference type="NCBIfam" id="TIGR03592">
    <property type="entry name" value="yidC_oxa1_cterm"/>
    <property type="match status" value="1"/>
</dbReference>
<dbReference type="Proteomes" id="UP000060487">
    <property type="component" value="Unassembled WGS sequence"/>
</dbReference>
<organism evidence="17 18">
    <name type="scientific">Candidatus Magnetominusculus xianensis</name>
    <dbReference type="NCBI Taxonomy" id="1748249"/>
    <lineage>
        <taxon>Bacteria</taxon>
        <taxon>Pseudomonadati</taxon>
        <taxon>Nitrospirota</taxon>
        <taxon>Nitrospiria</taxon>
        <taxon>Nitrospirales</taxon>
        <taxon>Nitrospiraceae</taxon>
        <taxon>Candidatus Magnetominusculus</taxon>
    </lineage>
</organism>
<accession>A0ABR5SF25</accession>
<keyword evidence="18" id="KW-1185">Reference proteome</keyword>
<keyword evidence="5 13" id="KW-1003">Cell membrane</keyword>
<dbReference type="InterPro" id="IPR028055">
    <property type="entry name" value="YidC/Oxa/ALB_C"/>
</dbReference>
<dbReference type="NCBIfam" id="TIGR03593">
    <property type="entry name" value="yidC_nterm"/>
    <property type="match status" value="1"/>
</dbReference>
<dbReference type="PANTHER" id="PTHR12428:SF65">
    <property type="entry name" value="CYTOCHROME C OXIDASE ASSEMBLY PROTEIN COX18, MITOCHONDRIAL"/>
    <property type="match status" value="1"/>
</dbReference>
<protein>
    <recommendedName>
        <fullName evidence="3 13">Membrane protein insertase YidC</fullName>
    </recommendedName>
    <alternativeName>
        <fullName evidence="12 13">Foldase YidC</fullName>
    </alternativeName>
    <alternativeName>
        <fullName evidence="11 13">Membrane integrase YidC</fullName>
    </alternativeName>
    <alternativeName>
        <fullName evidence="13">Membrane protein YidC</fullName>
    </alternativeName>
</protein>
<dbReference type="CDD" id="cd20070">
    <property type="entry name" value="5TM_YidC_Alb3"/>
    <property type="match status" value="1"/>
</dbReference>
<evidence type="ECO:0000313" key="18">
    <source>
        <dbReference type="Proteomes" id="UP000060487"/>
    </source>
</evidence>
<evidence type="ECO:0000256" key="11">
    <source>
        <dbReference type="ARBA" id="ARBA00033245"/>
    </source>
</evidence>
<feature type="region of interest" description="Disordered" evidence="14">
    <location>
        <begin position="40"/>
        <end position="91"/>
    </location>
</feature>
<evidence type="ECO:0000259" key="15">
    <source>
        <dbReference type="Pfam" id="PF02096"/>
    </source>
</evidence>
<feature type="transmembrane region" description="Helical" evidence="13">
    <location>
        <begin position="495"/>
        <end position="520"/>
    </location>
</feature>
<evidence type="ECO:0000256" key="10">
    <source>
        <dbReference type="ARBA" id="ARBA00023186"/>
    </source>
</evidence>
<keyword evidence="10 13" id="KW-0143">Chaperone</keyword>
<feature type="domain" description="Membrane insertase YidC/Oxa/ALB C-terminal" evidence="15">
    <location>
        <begin position="356"/>
        <end position="534"/>
    </location>
</feature>
<comment type="similarity">
    <text evidence="2 13">Belongs to the OXA1/ALB3/YidC family. Type 1 subfamily.</text>
</comment>
<evidence type="ECO:0000256" key="13">
    <source>
        <dbReference type="HAMAP-Rule" id="MF_01810"/>
    </source>
</evidence>
<evidence type="ECO:0000256" key="3">
    <source>
        <dbReference type="ARBA" id="ARBA00015325"/>
    </source>
</evidence>
<dbReference type="InterPro" id="IPR038221">
    <property type="entry name" value="YidC_periplasmic_sf"/>
</dbReference>
<name>A0ABR5SF25_9BACT</name>
<dbReference type="InterPro" id="IPR019998">
    <property type="entry name" value="Membr_insert_YidC"/>
</dbReference>
<feature type="domain" description="Membrane insertase YidC N-terminal" evidence="16">
    <location>
        <begin position="97"/>
        <end position="345"/>
    </location>
</feature>
<evidence type="ECO:0000313" key="17">
    <source>
        <dbReference type="EMBL" id="KWT85319.1"/>
    </source>
</evidence>
<dbReference type="CDD" id="cd19961">
    <property type="entry name" value="EcYidC-like_peri"/>
    <property type="match status" value="1"/>
</dbReference>
<dbReference type="PRINTS" id="PR01900">
    <property type="entry name" value="YIDCPROTEIN"/>
</dbReference>
<dbReference type="PRINTS" id="PR00701">
    <property type="entry name" value="60KDINNERMP"/>
</dbReference>
<keyword evidence="4 13" id="KW-0813">Transport</keyword>
<dbReference type="EMBL" id="LNQR01000063">
    <property type="protein sequence ID" value="KWT85319.1"/>
    <property type="molecule type" value="Genomic_DNA"/>
</dbReference>
<evidence type="ECO:0000256" key="12">
    <source>
        <dbReference type="ARBA" id="ARBA00033342"/>
    </source>
</evidence>
<dbReference type="InterPro" id="IPR001708">
    <property type="entry name" value="YidC/ALB3/OXA1/COX18"/>
</dbReference>
<keyword evidence="8 13" id="KW-1133">Transmembrane helix</keyword>
<dbReference type="PANTHER" id="PTHR12428">
    <property type="entry name" value="OXA1"/>
    <property type="match status" value="1"/>
</dbReference>
<comment type="subcellular location">
    <subcellularLocation>
        <location evidence="1">Cell inner membrane</location>
        <topology evidence="1">Multi-pass membrane protein</topology>
    </subcellularLocation>
    <subcellularLocation>
        <location evidence="13">Cell membrane</location>
        <topology evidence="13">Multi-pass membrane protein</topology>
    </subcellularLocation>
</comment>
<evidence type="ECO:0000256" key="7">
    <source>
        <dbReference type="ARBA" id="ARBA00022927"/>
    </source>
</evidence>
<keyword evidence="7 13" id="KW-0653">Protein transport</keyword>
<comment type="caution">
    <text evidence="17">The sequence shown here is derived from an EMBL/GenBank/DDBJ whole genome shotgun (WGS) entry which is preliminary data.</text>
</comment>
<dbReference type="InterPro" id="IPR028053">
    <property type="entry name" value="Membr_insert_YidC_N"/>
</dbReference>
<feature type="compositionally biased region" description="Low complexity" evidence="14">
    <location>
        <begin position="67"/>
        <end position="88"/>
    </location>
</feature>
<dbReference type="HAMAP" id="MF_01810">
    <property type="entry name" value="YidC_type1"/>
    <property type="match status" value="1"/>
</dbReference>
<evidence type="ECO:0000259" key="16">
    <source>
        <dbReference type="Pfam" id="PF14849"/>
    </source>
</evidence>
<feature type="transmembrane region" description="Helical" evidence="13">
    <location>
        <begin position="425"/>
        <end position="446"/>
    </location>
</feature>
<evidence type="ECO:0000256" key="14">
    <source>
        <dbReference type="SAM" id="MobiDB-lite"/>
    </source>
</evidence>
<gene>
    <name evidence="13" type="primary">yidC</name>
    <name evidence="17" type="ORF">ASN18_1776</name>
</gene>
<evidence type="ECO:0000256" key="5">
    <source>
        <dbReference type="ARBA" id="ARBA00022475"/>
    </source>
</evidence>
<evidence type="ECO:0000256" key="1">
    <source>
        <dbReference type="ARBA" id="ARBA00004429"/>
    </source>
</evidence>
<evidence type="ECO:0000256" key="9">
    <source>
        <dbReference type="ARBA" id="ARBA00023136"/>
    </source>
</evidence>
<dbReference type="RefSeq" id="WP_085052393.1">
    <property type="nucleotide sequence ID" value="NZ_LNQR01000063.1"/>
</dbReference>
<reference evidence="17 18" key="1">
    <citation type="submission" date="2015-11" db="EMBL/GenBank/DDBJ databases">
        <authorList>
            <person name="Lin W."/>
        </authorList>
    </citation>
    <scope>NUCLEOTIDE SEQUENCE [LARGE SCALE GENOMIC DNA]</scope>
    <source>
        <strain evidence="17 18">HCH-1</strain>
    </source>
</reference>
<dbReference type="Pfam" id="PF02096">
    <property type="entry name" value="60KD_IMP"/>
    <property type="match status" value="1"/>
</dbReference>
<evidence type="ECO:0000256" key="4">
    <source>
        <dbReference type="ARBA" id="ARBA00022448"/>
    </source>
</evidence>